<protein>
    <submittedName>
        <fullName evidence="4">Peptide transporter</fullName>
    </submittedName>
</protein>
<dbReference type="PANTHER" id="PTHR38973:SF1">
    <property type="entry name" value="PLASMID PARTITION PROTEIN B"/>
    <property type="match status" value="1"/>
</dbReference>
<reference evidence="4 5" key="1">
    <citation type="submission" date="2017-11" db="EMBL/GenBank/DDBJ databases">
        <authorList>
            <person name="Han C.G."/>
        </authorList>
    </citation>
    <scope>NUCLEOTIDE SEQUENCE [LARGE SCALE GENOMIC DNA]</scope>
    <source>
        <strain evidence="4 5">A2</strain>
    </source>
</reference>
<sequence>MSEVERGTSKDKYLTGNGKRTVVDQKSGLPPLRTPPTQKRLFTLANGRKVEARYVVVPGSEVSDKTLVHELNPRNQEAVDDLSTRDILPLIKESGVTTEAIAVCRDGKYYLVEGSRRRYCCIKCSADLPLWSFDEEISREDAACIVNAAQTAKRFSYREMGMKYLEIMENKKFKTNDELASYLNIGIESIRKRIQAAKVDKELIRIFPDCEGIPNTYYSKLAKIEKTAKNNSIPLTELTSEVGAEDNKINNINDIEEVQKSILTGLLSVLSILCNDAQKPSKWTVSDIAEFDDKDTYARIKKSTDGQKVSFEFKRINQSTINEIERLIKVSINKAK</sequence>
<evidence type="ECO:0000259" key="3">
    <source>
        <dbReference type="SMART" id="SM00470"/>
    </source>
</evidence>
<feature type="region of interest" description="Disordered" evidence="2">
    <location>
        <begin position="1"/>
        <end position="37"/>
    </location>
</feature>
<evidence type="ECO:0000256" key="1">
    <source>
        <dbReference type="ARBA" id="ARBA00023125"/>
    </source>
</evidence>
<proteinExistence type="predicted"/>
<dbReference type="InterPro" id="IPR003115">
    <property type="entry name" value="ParB_N"/>
</dbReference>
<keyword evidence="1" id="KW-0238">DNA-binding</keyword>
<evidence type="ECO:0000256" key="2">
    <source>
        <dbReference type="SAM" id="MobiDB-lite"/>
    </source>
</evidence>
<comment type="caution">
    <text evidence="4">The sequence shown here is derived from an EMBL/GenBank/DDBJ whole genome shotgun (WGS) entry which is preliminary data.</text>
</comment>
<dbReference type="GO" id="GO:0003677">
    <property type="term" value="F:DNA binding"/>
    <property type="evidence" value="ECO:0007669"/>
    <property type="project" value="UniProtKB-KW"/>
</dbReference>
<dbReference type="SMART" id="SM00470">
    <property type="entry name" value="ParB"/>
    <property type="match status" value="1"/>
</dbReference>
<dbReference type="Pfam" id="PF08775">
    <property type="entry name" value="ParB"/>
    <property type="match status" value="1"/>
</dbReference>
<organism evidence="4 5">
    <name type="scientific">Klebsiella michiganensis</name>
    <dbReference type="NCBI Taxonomy" id="1134687"/>
    <lineage>
        <taxon>Bacteria</taxon>
        <taxon>Pseudomonadati</taxon>
        <taxon>Pseudomonadota</taxon>
        <taxon>Gammaproteobacteria</taxon>
        <taxon>Enterobacterales</taxon>
        <taxon>Enterobacteriaceae</taxon>
        <taxon>Klebsiella/Raoultella group</taxon>
        <taxon>Klebsiella</taxon>
    </lineage>
</organism>
<dbReference type="RefSeq" id="WP_009652492.1">
    <property type="nucleotide sequence ID" value="NZ_ABVZTX020000011.1"/>
</dbReference>
<name>A0A2J5A0Z0_9ENTR</name>
<dbReference type="AlphaFoldDB" id="A0A2J5A0Z0"/>
<evidence type="ECO:0000313" key="4">
    <source>
        <dbReference type="EMBL" id="PLM68937.1"/>
    </source>
</evidence>
<dbReference type="InterPro" id="IPR014884">
    <property type="entry name" value="ParB_fam_C"/>
</dbReference>
<feature type="compositionally biased region" description="Basic and acidic residues" evidence="2">
    <location>
        <begin position="1"/>
        <end position="13"/>
    </location>
</feature>
<evidence type="ECO:0000313" key="5">
    <source>
        <dbReference type="Proteomes" id="UP000234661"/>
    </source>
</evidence>
<dbReference type="Gene3D" id="1.10.10.2830">
    <property type="match status" value="1"/>
</dbReference>
<gene>
    <name evidence="4" type="ORF">CWM85_02060</name>
</gene>
<accession>A0A2J5A0Z0</accession>
<feature type="domain" description="ParB-like N-terminal" evidence="3">
    <location>
        <begin position="60"/>
        <end position="150"/>
    </location>
</feature>
<dbReference type="InterPro" id="IPR036086">
    <property type="entry name" value="ParB/Sulfiredoxin_sf"/>
</dbReference>
<dbReference type="SUPFAM" id="SSF110849">
    <property type="entry name" value="ParB/Sulfiredoxin"/>
    <property type="match status" value="1"/>
</dbReference>
<dbReference type="PANTHER" id="PTHR38973">
    <property type="entry name" value="PLASMID PARTITIONING CONTROL PROTEIN-RELATED"/>
    <property type="match status" value="1"/>
</dbReference>
<dbReference type="Proteomes" id="UP000234661">
    <property type="component" value="Unassembled WGS sequence"/>
</dbReference>
<dbReference type="EMBL" id="PIET01000014">
    <property type="protein sequence ID" value="PLM68937.1"/>
    <property type="molecule type" value="Genomic_DNA"/>
</dbReference>
<reference evidence="4 5" key="2">
    <citation type="submission" date="2018-01" db="EMBL/GenBank/DDBJ databases">
        <title>Genomic study of Klebsiella pneumoniae.</title>
        <authorList>
            <person name="Yang Y."/>
            <person name="Bicalho R."/>
        </authorList>
    </citation>
    <scope>NUCLEOTIDE SEQUENCE [LARGE SCALE GENOMIC DNA]</scope>
    <source>
        <strain evidence="4 5">A2</strain>
    </source>
</reference>
<dbReference type="CDD" id="cd16394">
    <property type="entry name" value="sopB_N"/>
    <property type="match status" value="1"/>
</dbReference>